<comment type="caution">
    <text evidence="1">The sequence shown here is derived from an EMBL/GenBank/DDBJ whole genome shotgun (WGS) entry which is preliminary data.</text>
</comment>
<evidence type="ECO:0000313" key="2">
    <source>
        <dbReference type="Proteomes" id="UP000557688"/>
    </source>
</evidence>
<accession>A0A839V466</accession>
<protein>
    <submittedName>
        <fullName evidence="1">Uncharacterized protein</fullName>
    </submittedName>
</protein>
<dbReference type="AlphaFoldDB" id="A0A839V466"/>
<evidence type="ECO:0000313" key="1">
    <source>
        <dbReference type="EMBL" id="MBB3175583.1"/>
    </source>
</evidence>
<dbReference type="EMBL" id="JACHXV010000049">
    <property type="protein sequence ID" value="MBB3175583.1"/>
    <property type="molecule type" value="Genomic_DNA"/>
</dbReference>
<keyword evidence="2" id="KW-1185">Reference proteome</keyword>
<sequence length="88" mass="9955">MIYAERLFRTAAAWLATQPTKHEPAPGLIEYFRAEPGLRVSLRGEVSDRELALEIHIDGRDEPARAWLDAETGELSVDLRVEAVRSMH</sequence>
<dbReference type="Proteomes" id="UP000557688">
    <property type="component" value="Unassembled WGS sequence"/>
</dbReference>
<organism evidence="1 2">
    <name type="scientific">Endobacter medicaginis</name>
    <dbReference type="NCBI Taxonomy" id="1181271"/>
    <lineage>
        <taxon>Bacteria</taxon>
        <taxon>Pseudomonadati</taxon>
        <taxon>Pseudomonadota</taxon>
        <taxon>Alphaproteobacteria</taxon>
        <taxon>Acetobacterales</taxon>
        <taxon>Acetobacteraceae</taxon>
        <taxon>Endobacter</taxon>
    </lineage>
</organism>
<gene>
    <name evidence="1" type="ORF">FHR90_003445</name>
</gene>
<proteinExistence type="predicted"/>
<dbReference type="RefSeq" id="WP_183275552.1">
    <property type="nucleotide sequence ID" value="NZ_JACHXV010000049.1"/>
</dbReference>
<name>A0A839V466_9PROT</name>
<reference evidence="1 2" key="1">
    <citation type="submission" date="2020-08" db="EMBL/GenBank/DDBJ databases">
        <title>Genomic Encyclopedia of Type Strains, Phase III (KMG-III): the genomes of soil and plant-associated and newly described type strains.</title>
        <authorList>
            <person name="Whitman W."/>
        </authorList>
    </citation>
    <scope>NUCLEOTIDE SEQUENCE [LARGE SCALE GENOMIC DNA]</scope>
    <source>
        <strain evidence="1 2">CECT 8088</strain>
    </source>
</reference>